<comment type="caution">
    <text evidence="1">The sequence shown here is derived from an EMBL/GenBank/DDBJ whole genome shotgun (WGS) entry which is preliminary data.</text>
</comment>
<dbReference type="AlphaFoldDB" id="A0A9P6SRT8"/>
<proteinExistence type="predicted"/>
<dbReference type="EMBL" id="JAAAHW010001809">
    <property type="protein sequence ID" value="KAF9993530.1"/>
    <property type="molecule type" value="Genomic_DNA"/>
</dbReference>
<accession>A0A9P6SRT8</accession>
<name>A0A9P6SRT8_9FUNG</name>
<protein>
    <submittedName>
        <fullName evidence="1">Uncharacterized protein</fullName>
    </submittedName>
</protein>
<dbReference type="Proteomes" id="UP000749646">
    <property type="component" value="Unassembled WGS sequence"/>
</dbReference>
<evidence type="ECO:0000313" key="2">
    <source>
        <dbReference type="Proteomes" id="UP000749646"/>
    </source>
</evidence>
<evidence type="ECO:0000313" key="1">
    <source>
        <dbReference type="EMBL" id="KAF9993530.1"/>
    </source>
</evidence>
<organism evidence="1 2">
    <name type="scientific">Modicella reniformis</name>
    <dbReference type="NCBI Taxonomy" id="1440133"/>
    <lineage>
        <taxon>Eukaryota</taxon>
        <taxon>Fungi</taxon>
        <taxon>Fungi incertae sedis</taxon>
        <taxon>Mucoromycota</taxon>
        <taxon>Mortierellomycotina</taxon>
        <taxon>Mortierellomycetes</taxon>
        <taxon>Mortierellales</taxon>
        <taxon>Mortierellaceae</taxon>
        <taxon>Modicella</taxon>
    </lineage>
</organism>
<reference evidence="1" key="1">
    <citation type="journal article" date="2020" name="Fungal Divers.">
        <title>Resolving the Mortierellaceae phylogeny through synthesis of multi-gene phylogenetics and phylogenomics.</title>
        <authorList>
            <person name="Vandepol N."/>
            <person name="Liber J."/>
            <person name="Desiro A."/>
            <person name="Na H."/>
            <person name="Kennedy M."/>
            <person name="Barry K."/>
            <person name="Grigoriev I.V."/>
            <person name="Miller A.N."/>
            <person name="O'Donnell K."/>
            <person name="Stajich J.E."/>
            <person name="Bonito G."/>
        </authorList>
    </citation>
    <scope>NUCLEOTIDE SEQUENCE</scope>
    <source>
        <strain evidence="1">MES-2147</strain>
    </source>
</reference>
<dbReference type="OrthoDB" id="2441991at2759"/>
<feature type="non-terminal residue" evidence="1">
    <location>
        <position position="1"/>
    </location>
</feature>
<gene>
    <name evidence="1" type="ORF">BGZ65_010916</name>
</gene>
<sequence>RQRGSTSSRDLKSAKVLELHQVNEHFSICDQTFDPGTYHDNGYALRSTIRTDRFRLQLLAFKLKELNCVKYKRLRDELLLPKLTCTLGGVDYYLIDVRNVIKTKEVVERLWNCSPDKIKVLGLDLGQRCVVGAYIDVPTESGDQDQEPIVFRNLAVKQRALYQPPRPLDTIFPSAEWRVTFPRSMTKRPQ</sequence>
<keyword evidence="2" id="KW-1185">Reference proteome</keyword>